<keyword evidence="2" id="KW-1185">Reference proteome</keyword>
<comment type="caution">
    <text evidence="1">The sequence shown here is derived from an EMBL/GenBank/DDBJ whole genome shotgun (WGS) entry which is preliminary data.</text>
</comment>
<reference evidence="2" key="1">
    <citation type="journal article" date="2019" name="Int. J. Syst. Evol. Microbiol.">
        <title>The Global Catalogue of Microorganisms (GCM) 10K type strain sequencing project: providing services to taxonomists for standard genome sequencing and annotation.</title>
        <authorList>
            <consortium name="The Broad Institute Genomics Platform"/>
            <consortium name="The Broad Institute Genome Sequencing Center for Infectious Disease"/>
            <person name="Wu L."/>
            <person name="Ma J."/>
        </authorList>
    </citation>
    <scope>NUCLEOTIDE SEQUENCE [LARGE SCALE GENOMIC DNA]</scope>
    <source>
        <strain evidence="2">CGMCC 4.7152</strain>
    </source>
</reference>
<gene>
    <name evidence="1" type="ORF">ACFPIJ_08350</name>
</gene>
<dbReference type="RefSeq" id="WP_380114083.1">
    <property type="nucleotide sequence ID" value="NZ_JBHSIU010000010.1"/>
</dbReference>
<evidence type="ECO:0000313" key="1">
    <source>
        <dbReference type="EMBL" id="MFC4997837.1"/>
    </source>
</evidence>
<sequence>MPGRTRVQEAGDPQVQPFTLPLSVVVPAGFDEARLADSLQWTVRAQTVLGPVEFRGRGNHARVTVTDGGQATPPTVWTMQAALIVGGETHLSNEVTLQVYATTV</sequence>
<evidence type="ECO:0000313" key="2">
    <source>
        <dbReference type="Proteomes" id="UP001595912"/>
    </source>
</evidence>
<dbReference type="EMBL" id="JBHSIU010000010">
    <property type="protein sequence ID" value="MFC4997837.1"/>
    <property type="molecule type" value="Genomic_DNA"/>
</dbReference>
<organism evidence="1 2">
    <name type="scientific">Dactylosporangium cerinum</name>
    <dbReference type="NCBI Taxonomy" id="1434730"/>
    <lineage>
        <taxon>Bacteria</taxon>
        <taxon>Bacillati</taxon>
        <taxon>Actinomycetota</taxon>
        <taxon>Actinomycetes</taxon>
        <taxon>Micromonosporales</taxon>
        <taxon>Micromonosporaceae</taxon>
        <taxon>Dactylosporangium</taxon>
    </lineage>
</organism>
<protein>
    <submittedName>
        <fullName evidence="1">Uncharacterized protein</fullName>
    </submittedName>
</protein>
<accession>A0ABV9VN90</accession>
<name>A0ABV9VN90_9ACTN</name>
<dbReference type="Proteomes" id="UP001595912">
    <property type="component" value="Unassembled WGS sequence"/>
</dbReference>
<proteinExistence type="predicted"/>